<name>A0A2V3IU87_9FLOR</name>
<feature type="compositionally biased region" description="Polar residues" evidence="1">
    <location>
        <begin position="199"/>
        <end position="223"/>
    </location>
</feature>
<feature type="region of interest" description="Disordered" evidence="1">
    <location>
        <begin position="311"/>
        <end position="331"/>
    </location>
</feature>
<feature type="region of interest" description="Disordered" evidence="1">
    <location>
        <begin position="435"/>
        <end position="485"/>
    </location>
</feature>
<feature type="compositionally biased region" description="Basic residues" evidence="1">
    <location>
        <begin position="129"/>
        <end position="143"/>
    </location>
</feature>
<feature type="compositionally biased region" description="Basic and acidic residues" evidence="1">
    <location>
        <begin position="1"/>
        <end position="15"/>
    </location>
</feature>
<dbReference type="EMBL" id="NBIV01000055">
    <property type="protein sequence ID" value="PXF45673.1"/>
    <property type="molecule type" value="Genomic_DNA"/>
</dbReference>
<protein>
    <submittedName>
        <fullName evidence="2">Uncharacterized protein</fullName>
    </submittedName>
</protein>
<dbReference type="AlphaFoldDB" id="A0A2V3IU87"/>
<keyword evidence="3" id="KW-1185">Reference proteome</keyword>
<evidence type="ECO:0000313" key="3">
    <source>
        <dbReference type="Proteomes" id="UP000247409"/>
    </source>
</evidence>
<feature type="compositionally biased region" description="Basic and acidic residues" evidence="1">
    <location>
        <begin position="311"/>
        <end position="326"/>
    </location>
</feature>
<feature type="region of interest" description="Disordered" evidence="1">
    <location>
        <begin position="1"/>
        <end position="177"/>
    </location>
</feature>
<accession>A0A2V3IU87</accession>
<dbReference type="Proteomes" id="UP000247409">
    <property type="component" value="Unassembled WGS sequence"/>
</dbReference>
<proteinExistence type="predicted"/>
<feature type="region of interest" description="Disordered" evidence="1">
    <location>
        <begin position="196"/>
        <end position="269"/>
    </location>
</feature>
<feature type="compositionally biased region" description="Low complexity" evidence="1">
    <location>
        <begin position="472"/>
        <end position="485"/>
    </location>
</feature>
<gene>
    <name evidence="2" type="ORF">BWQ96_04577</name>
</gene>
<evidence type="ECO:0000313" key="2">
    <source>
        <dbReference type="EMBL" id="PXF45673.1"/>
    </source>
</evidence>
<reference evidence="2 3" key="1">
    <citation type="journal article" date="2018" name="Mol. Biol. Evol.">
        <title>Analysis of the draft genome of the red seaweed Gracilariopsis chorda provides insights into genome size evolution in Rhodophyta.</title>
        <authorList>
            <person name="Lee J."/>
            <person name="Yang E.C."/>
            <person name="Graf L."/>
            <person name="Yang J.H."/>
            <person name="Qiu H."/>
            <person name="Zel Zion U."/>
            <person name="Chan C.X."/>
            <person name="Stephens T.G."/>
            <person name="Weber A.P.M."/>
            <person name="Boo G.H."/>
            <person name="Boo S.M."/>
            <person name="Kim K.M."/>
            <person name="Shin Y."/>
            <person name="Jung M."/>
            <person name="Lee S.J."/>
            <person name="Yim H.S."/>
            <person name="Lee J.H."/>
            <person name="Bhattacharya D."/>
            <person name="Yoon H.S."/>
        </authorList>
    </citation>
    <scope>NUCLEOTIDE SEQUENCE [LARGE SCALE GENOMIC DNA]</scope>
    <source>
        <strain evidence="2 3">SKKU-2015</strain>
        <tissue evidence="2">Whole body</tissue>
    </source>
</reference>
<evidence type="ECO:0000256" key="1">
    <source>
        <dbReference type="SAM" id="MobiDB-lite"/>
    </source>
</evidence>
<sequence length="485" mass="52575">MDIQKAKNDERDKDINNPTISGDQKERSPTPSPQAQILLRTESKNSAAGPAALKSSFDSVSESMEAHVGQQTANGYRKLTENTEQTETDLGKPGRQARQSSTNSKSGPSAALPPTLTPKESVFLPGNNKPKKTRQGRKARKIPPKTTGVSKKHKDGITGLAKVKDTKGASSENQKYTDVPECVEIIPQSPGKAAFVPGSQATIDGSCSQSTIDGSCSQSTTIQDAKADGSQPMGSRPKKRSKKRSSKQIGIPQGRKNLPGPSAPTKVAKSRNVGPAVAAAHEIYNAAASMQVYNLPLRRSTRLAKVAAKNRELQQRQSREARKDPAARAQQAVPMRNIPTVHPESAYTHSTALQHVPVSFSLPTSMLYAVVKSNGPMFYSAVPPETMSQRSAASVNQNTANMAELTTEMQTGMPTPVPQSNQNVVIEDSNDFAMRGTQQQQSLQQVQQVHYTSRSRHSRKRRMEERLNGYQNSSHNSAHHSPSNQ</sequence>
<feature type="compositionally biased region" description="Basic residues" evidence="1">
    <location>
        <begin position="236"/>
        <end position="246"/>
    </location>
</feature>
<feature type="compositionally biased region" description="Polar residues" evidence="1">
    <location>
        <begin position="97"/>
        <end position="107"/>
    </location>
</feature>
<feature type="compositionally biased region" description="Low complexity" evidence="1">
    <location>
        <begin position="438"/>
        <end position="449"/>
    </location>
</feature>
<organism evidence="2 3">
    <name type="scientific">Gracilariopsis chorda</name>
    <dbReference type="NCBI Taxonomy" id="448386"/>
    <lineage>
        <taxon>Eukaryota</taxon>
        <taxon>Rhodophyta</taxon>
        <taxon>Florideophyceae</taxon>
        <taxon>Rhodymeniophycidae</taxon>
        <taxon>Gracilariales</taxon>
        <taxon>Gracilariaceae</taxon>
        <taxon>Gracilariopsis</taxon>
    </lineage>
</organism>
<comment type="caution">
    <text evidence="2">The sequence shown here is derived from an EMBL/GenBank/DDBJ whole genome shotgun (WGS) entry which is preliminary data.</text>
</comment>